<dbReference type="InterPro" id="IPR009057">
    <property type="entry name" value="Homeodomain-like_sf"/>
</dbReference>
<evidence type="ECO:0000256" key="3">
    <source>
        <dbReference type="ARBA" id="ARBA00023163"/>
    </source>
</evidence>
<gene>
    <name evidence="6" type="ORF">GCM10010517_41640</name>
</gene>
<evidence type="ECO:0000256" key="1">
    <source>
        <dbReference type="ARBA" id="ARBA00023015"/>
    </source>
</evidence>
<keyword evidence="3" id="KW-0804">Transcription</keyword>
<evidence type="ECO:0000256" key="2">
    <source>
        <dbReference type="ARBA" id="ARBA00023125"/>
    </source>
</evidence>
<dbReference type="SUPFAM" id="SSF46689">
    <property type="entry name" value="Homeodomain-like"/>
    <property type="match status" value="1"/>
</dbReference>
<name>A0ABN3W1F7_9ACTN</name>
<evidence type="ECO:0000313" key="6">
    <source>
        <dbReference type="EMBL" id="GAA2879371.1"/>
    </source>
</evidence>
<feature type="DNA-binding region" description="H-T-H motif" evidence="4">
    <location>
        <begin position="54"/>
        <end position="73"/>
    </location>
</feature>
<keyword evidence="1" id="KW-0805">Transcription regulation</keyword>
<comment type="caution">
    <text evidence="6">The sequence shown here is derived from an EMBL/GenBank/DDBJ whole genome shotgun (WGS) entry which is preliminary data.</text>
</comment>
<dbReference type="PROSITE" id="PS50977">
    <property type="entry name" value="HTH_TETR_2"/>
    <property type="match status" value="1"/>
</dbReference>
<proteinExistence type="predicted"/>
<keyword evidence="2 4" id="KW-0238">DNA-binding</keyword>
<dbReference type="EMBL" id="BAAAVI010000029">
    <property type="protein sequence ID" value="GAA2879371.1"/>
    <property type="molecule type" value="Genomic_DNA"/>
</dbReference>
<dbReference type="PANTHER" id="PTHR30055:SF234">
    <property type="entry name" value="HTH-TYPE TRANSCRIPTIONAL REGULATOR BETI"/>
    <property type="match status" value="1"/>
</dbReference>
<evidence type="ECO:0000259" key="5">
    <source>
        <dbReference type="PROSITE" id="PS50977"/>
    </source>
</evidence>
<dbReference type="InterPro" id="IPR050109">
    <property type="entry name" value="HTH-type_TetR-like_transc_reg"/>
</dbReference>
<organism evidence="6 7">
    <name type="scientific">Streptosporangium fragile</name>
    <dbReference type="NCBI Taxonomy" id="46186"/>
    <lineage>
        <taxon>Bacteria</taxon>
        <taxon>Bacillati</taxon>
        <taxon>Actinomycetota</taxon>
        <taxon>Actinomycetes</taxon>
        <taxon>Streptosporangiales</taxon>
        <taxon>Streptosporangiaceae</taxon>
        <taxon>Streptosporangium</taxon>
    </lineage>
</organism>
<dbReference type="InterPro" id="IPR036271">
    <property type="entry name" value="Tet_transcr_reg_TetR-rel_C_sf"/>
</dbReference>
<dbReference type="PANTHER" id="PTHR30055">
    <property type="entry name" value="HTH-TYPE TRANSCRIPTIONAL REGULATOR RUTR"/>
    <property type="match status" value="1"/>
</dbReference>
<reference evidence="6 7" key="1">
    <citation type="journal article" date="2019" name="Int. J. Syst. Evol. Microbiol.">
        <title>The Global Catalogue of Microorganisms (GCM) 10K type strain sequencing project: providing services to taxonomists for standard genome sequencing and annotation.</title>
        <authorList>
            <consortium name="The Broad Institute Genomics Platform"/>
            <consortium name="The Broad Institute Genome Sequencing Center for Infectious Disease"/>
            <person name="Wu L."/>
            <person name="Ma J."/>
        </authorList>
    </citation>
    <scope>NUCLEOTIDE SEQUENCE [LARGE SCALE GENOMIC DNA]</scope>
    <source>
        <strain evidence="6 7">JCM 6242</strain>
    </source>
</reference>
<dbReference type="SUPFAM" id="SSF48498">
    <property type="entry name" value="Tetracyclin repressor-like, C-terminal domain"/>
    <property type="match status" value="1"/>
</dbReference>
<dbReference type="Pfam" id="PF00440">
    <property type="entry name" value="TetR_N"/>
    <property type="match status" value="1"/>
</dbReference>
<evidence type="ECO:0000256" key="4">
    <source>
        <dbReference type="PROSITE-ProRule" id="PRU00335"/>
    </source>
</evidence>
<sequence>MGVLRLVLLWVPKYQFWYYPGMARPLSEKSRARREEMIGELLALFLAEGFAAFSLEELARRLRCSKSTLYLVASSKEQIVVTVVRAFFKGAAARIEARVAASENARERLADYLEAVAEELRPASPAFHADLAAFAPASEVYLDNTRVAARRVQDLVAAGVEAGELRPVDASFVGAAVGQVMAAIQRGEIGTATGLDDAEAYRRLADLVVSGLSPLRDSEPVPAG</sequence>
<accession>A0ABN3W1F7</accession>
<evidence type="ECO:0000313" key="7">
    <source>
        <dbReference type="Proteomes" id="UP001500831"/>
    </source>
</evidence>
<dbReference type="Proteomes" id="UP001500831">
    <property type="component" value="Unassembled WGS sequence"/>
</dbReference>
<dbReference type="Gene3D" id="1.10.10.60">
    <property type="entry name" value="Homeodomain-like"/>
    <property type="match status" value="1"/>
</dbReference>
<dbReference type="InterPro" id="IPR001647">
    <property type="entry name" value="HTH_TetR"/>
</dbReference>
<dbReference type="Gene3D" id="1.10.357.10">
    <property type="entry name" value="Tetracycline Repressor, domain 2"/>
    <property type="match status" value="1"/>
</dbReference>
<keyword evidence="7" id="KW-1185">Reference proteome</keyword>
<feature type="domain" description="HTH tetR-type" evidence="5">
    <location>
        <begin position="31"/>
        <end position="91"/>
    </location>
</feature>
<protein>
    <submittedName>
        <fullName evidence="6">TetR/AcrR family transcriptional regulator</fullName>
    </submittedName>
</protein>